<protein>
    <recommendedName>
        <fullName evidence="3">Resolvase/invertase-type recombinase catalytic domain-containing protein</fullName>
    </recommendedName>
</protein>
<dbReference type="RefSeq" id="WP_201641033.1">
    <property type="nucleotide sequence ID" value="NZ_CAJHCP010000002.1"/>
</dbReference>
<keyword evidence="5" id="KW-1185">Reference proteome</keyword>
<proteinExistence type="predicted"/>
<dbReference type="CDD" id="cd00338">
    <property type="entry name" value="Ser_Recombinase"/>
    <property type="match status" value="1"/>
</dbReference>
<name>A0ABN7HHB9_9BURK</name>
<dbReference type="SUPFAM" id="SSF53041">
    <property type="entry name" value="Resolvase-like"/>
    <property type="match status" value="1"/>
</dbReference>
<evidence type="ECO:0000313" key="5">
    <source>
        <dbReference type="Proteomes" id="UP000598032"/>
    </source>
</evidence>
<feature type="domain" description="Resolvase/invertase-type recombinase catalytic" evidence="3">
    <location>
        <begin position="6"/>
        <end position="147"/>
    </location>
</feature>
<keyword evidence="1" id="KW-0238">DNA-binding</keyword>
<dbReference type="PANTHER" id="PTHR30461:SF2">
    <property type="entry name" value="SERINE RECOMBINASE PINE-RELATED"/>
    <property type="match status" value="1"/>
</dbReference>
<evidence type="ECO:0000259" key="3">
    <source>
        <dbReference type="SMART" id="SM00857"/>
    </source>
</evidence>
<comment type="caution">
    <text evidence="4">The sequence shown here is derived from an EMBL/GenBank/DDBJ whole genome shotgun (WGS) entry which is preliminary data.</text>
</comment>
<dbReference type="Pfam" id="PF07508">
    <property type="entry name" value="Recombinase"/>
    <property type="match status" value="1"/>
</dbReference>
<sequence length="227" mass="25208">MATCKCVVYYRISDGRKGSSCPDLYAQRAVVADYLQTGEWKVVGEFTGNDTKKSTDVLAACAELRKAVEMCKKKHATLIFAHLGRLARSAPFVNSLMDTGVDFKAADLPEADRFMMQVHAVMAEWERDQRSQRMKVALAAAKARGVVLGATGTENLKANIEARRNAANAFEKSVAKVFASFKAEGLTQRAMAEELNRRGIASRRGGEWKESHVRTVLKRLQEKFAHH</sequence>
<dbReference type="Pfam" id="PF00239">
    <property type="entry name" value="Resolvase"/>
    <property type="match status" value="1"/>
</dbReference>
<dbReference type="Gene3D" id="3.40.50.1390">
    <property type="entry name" value="Resolvase, N-terminal catalytic domain"/>
    <property type="match status" value="1"/>
</dbReference>
<evidence type="ECO:0000256" key="2">
    <source>
        <dbReference type="ARBA" id="ARBA00023172"/>
    </source>
</evidence>
<dbReference type="Proteomes" id="UP000598032">
    <property type="component" value="Unassembled WGS sequence"/>
</dbReference>
<organism evidence="4 5">
    <name type="scientific">Paraburkholderia metrosideri</name>
    <dbReference type="NCBI Taxonomy" id="580937"/>
    <lineage>
        <taxon>Bacteria</taxon>
        <taxon>Pseudomonadati</taxon>
        <taxon>Pseudomonadota</taxon>
        <taxon>Betaproteobacteria</taxon>
        <taxon>Burkholderiales</taxon>
        <taxon>Burkholderiaceae</taxon>
        <taxon>Paraburkholderia</taxon>
    </lineage>
</organism>
<dbReference type="PANTHER" id="PTHR30461">
    <property type="entry name" value="DNA-INVERTASE FROM LAMBDOID PROPHAGE"/>
    <property type="match status" value="1"/>
</dbReference>
<dbReference type="SMART" id="SM00857">
    <property type="entry name" value="Resolvase"/>
    <property type="match status" value="1"/>
</dbReference>
<reference evidence="4 5" key="1">
    <citation type="submission" date="2020-10" db="EMBL/GenBank/DDBJ databases">
        <authorList>
            <person name="Peeters C."/>
        </authorList>
    </citation>
    <scope>NUCLEOTIDE SEQUENCE [LARGE SCALE GENOMIC DNA]</scope>
    <source>
        <strain evidence="4 5">LMG 28140</strain>
    </source>
</reference>
<dbReference type="InterPro" id="IPR036162">
    <property type="entry name" value="Resolvase-like_N_sf"/>
</dbReference>
<gene>
    <name evidence="4" type="ORF">LMG28140_00833</name>
</gene>
<dbReference type="InterPro" id="IPR011109">
    <property type="entry name" value="DNA_bind_recombinase_dom"/>
</dbReference>
<keyword evidence="2" id="KW-0233">DNA recombination</keyword>
<dbReference type="InterPro" id="IPR050639">
    <property type="entry name" value="SSR_resolvase"/>
</dbReference>
<dbReference type="InterPro" id="IPR006119">
    <property type="entry name" value="Resolv_N"/>
</dbReference>
<accession>A0ABN7HHB9</accession>
<evidence type="ECO:0000256" key="1">
    <source>
        <dbReference type="ARBA" id="ARBA00023125"/>
    </source>
</evidence>
<dbReference type="EMBL" id="CAJHCP010000002">
    <property type="protein sequence ID" value="CAD6516748.1"/>
    <property type="molecule type" value="Genomic_DNA"/>
</dbReference>
<evidence type="ECO:0000313" key="4">
    <source>
        <dbReference type="EMBL" id="CAD6516748.1"/>
    </source>
</evidence>